<keyword evidence="3" id="KW-0489">Methyltransferase</keyword>
<evidence type="ECO:0000256" key="3">
    <source>
        <dbReference type="ARBA" id="ARBA00022603"/>
    </source>
</evidence>
<dbReference type="InterPro" id="IPR003616">
    <property type="entry name" value="Post-SET_dom"/>
</dbReference>
<dbReference type="Pfam" id="PF00856">
    <property type="entry name" value="SET"/>
    <property type="match status" value="1"/>
</dbReference>
<comment type="caution">
    <text evidence="11">The sequence shown here is derived from an EMBL/GenBank/DDBJ whole genome shotgun (WGS) entry which is preliminary data.</text>
</comment>
<dbReference type="GO" id="GO:0032259">
    <property type="term" value="P:methylation"/>
    <property type="evidence" value="ECO:0007669"/>
    <property type="project" value="UniProtKB-KW"/>
</dbReference>
<sequence>MDDSLYDEARFIIDNYDHPQPGVYYTLTRVPGKDAPDALFEHFGCGCVCTNLECNDDVNCSCLKLGPNYRKLDGELVLESDKFGDLPVFECNLRCRCFEGVDDVNELRRKCRNRCVQFGPCESLEVFTTTGKGLGVRSTRRIQSGRFICEYAGEVIGLEEAKIRQARNGAKGQMNYIFILREHFNDSQVVTCVDPTNIGNIGRYINHSCRPNSAIVPVRTSTFIPLLCIFAIRDIEEGEEICFDYGSGNGGIDGENRKPCLCGSEVCKKWLPFQIV</sequence>
<protein>
    <recommendedName>
        <fullName evidence="12">Histone-lysine N-methyltransferase SETMAR</fullName>
    </recommendedName>
</protein>
<dbReference type="Gene3D" id="2.170.270.10">
    <property type="entry name" value="SET domain"/>
    <property type="match status" value="1"/>
</dbReference>
<evidence type="ECO:0000256" key="7">
    <source>
        <dbReference type="ARBA" id="ARBA00022833"/>
    </source>
</evidence>
<evidence type="ECO:0000256" key="2">
    <source>
        <dbReference type="ARBA" id="ARBA00022454"/>
    </source>
</evidence>
<accession>A0AAW2HKU6</accession>
<dbReference type="PANTHER" id="PTHR46223">
    <property type="entry name" value="HISTONE-LYSINE N-METHYLTRANSFERASE SUV39H"/>
    <property type="match status" value="1"/>
</dbReference>
<dbReference type="InterPro" id="IPR001214">
    <property type="entry name" value="SET_dom"/>
</dbReference>
<feature type="domain" description="Post-SET" evidence="10">
    <location>
        <begin position="256"/>
        <end position="272"/>
    </location>
</feature>
<keyword evidence="4" id="KW-0808">Transferase</keyword>
<dbReference type="AlphaFoldDB" id="A0AAW2HKU6"/>
<dbReference type="GO" id="GO:0008757">
    <property type="term" value="F:S-adenosylmethionine-dependent methyltransferase activity"/>
    <property type="evidence" value="ECO:0007669"/>
    <property type="project" value="UniProtKB-ARBA"/>
</dbReference>
<dbReference type="PROSITE" id="PS50867">
    <property type="entry name" value="PRE_SET"/>
    <property type="match status" value="1"/>
</dbReference>
<keyword evidence="6" id="KW-0479">Metal-binding</keyword>
<evidence type="ECO:0000256" key="4">
    <source>
        <dbReference type="ARBA" id="ARBA00022679"/>
    </source>
</evidence>
<evidence type="ECO:0000313" key="11">
    <source>
        <dbReference type="EMBL" id="KAL0270055.1"/>
    </source>
</evidence>
<evidence type="ECO:0000259" key="8">
    <source>
        <dbReference type="PROSITE" id="PS50280"/>
    </source>
</evidence>
<dbReference type="InterPro" id="IPR007728">
    <property type="entry name" value="Pre-SET_dom"/>
</dbReference>
<dbReference type="EMBL" id="JARGDH010000004">
    <property type="protein sequence ID" value="KAL0270055.1"/>
    <property type="molecule type" value="Genomic_DNA"/>
</dbReference>
<gene>
    <name evidence="11" type="ORF">PYX00_007590</name>
</gene>
<dbReference type="SMART" id="SM00317">
    <property type="entry name" value="SET"/>
    <property type="match status" value="1"/>
</dbReference>
<evidence type="ECO:0000256" key="6">
    <source>
        <dbReference type="ARBA" id="ARBA00022723"/>
    </source>
</evidence>
<evidence type="ECO:0008006" key="12">
    <source>
        <dbReference type="Google" id="ProtNLM"/>
    </source>
</evidence>
<dbReference type="InterPro" id="IPR050973">
    <property type="entry name" value="H3K9_Histone-Lys_N-MTase"/>
</dbReference>
<keyword evidence="7" id="KW-0862">Zinc</keyword>
<dbReference type="GO" id="GO:0005634">
    <property type="term" value="C:nucleus"/>
    <property type="evidence" value="ECO:0007669"/>
    <property type="project" value="InterPro"/>
</dbReference>
<feature type="domain" description="SET" evidence="8">
    <location>
        <begin position="122"/>
        <end position="246"/>
    </location>
</feature>
<dbReference type="GO" id="GO:0005694">
    <property type="term" value="C:chromosome"/>
    <property type="evidence" value="ECO:0007669"/>
    <property type="project" value="UniProtKB-SubCell"/>
</dbReference>
<proteinExistence type="predicted"/>
<evidence type="ECO:0000256" key="1">
    <source>
        <dbReference type="ARBA" id="ARBA00004286"/>
    </source>
</evidence>
<dbReference type="PANTHER" id="PTHR46223:SF3">
    <property type="entry name" value="HISTONE-LYSINE N-METHYLTRANSFERASE SET-23"/>
    <property type="match status" value="1"/>
</dbReference>
<dbReference type="GO" id="GO:0008170">
    <property type="term" value="F:N-methyltransferase activity"/>
    <property type="evidence" value="ECO:0007669"/>
    <property type="project" value="UniProtKB-ARBA"/>
</dbReference>
<dbReference type="EMBL" id="JARGDH010000004">
    <property type="protein sequence ID" value="KAL0270056.1"/>
    <property type="molecule type" value="Genomic_DNA"/>
</dbReference>
<keyword evidence="2" id="KW-0158">Chromosome</keyword>
<feature type="domain" description="Pre-SET" evidence="9">
    <location>
        <begin position="45"/>
        <end position="119"/>
    </location>
</feature>
<dbReference type="PROSITE" id="PS50868">
    <property type="entry name" value="POST_SET"/>
    <property type="match status" value="1"/>
</dbReference>
<name>A0AAW2HKU6_9NEOP</name>
<reference evidence="11" key="1">
    <citation type="journal article" date="2024" name="Gigascience">
        <title>Chromosome-level genome of the poultry shaft louse Menopon gallinae provides insight into the host-switching and adaptive evolution of parasitic lice.</title>
        <authorList>
            <person name="Xu Y."/>
            <person name="Ma L."/>
            <person name="Liu S."/>
            <person name="Liang Y."/>
            <person name="Liu Q."/>
            <person name="He Z."/>
            <person name="Tian L."/>
            <person name="Duan Y."/>
            <person name="Cai W."/>
            <person name="Li H."/>
            <person name="Song F."/>
        </authorList>
    </citation>
    <scope>NUCLEOTIDE SEQUENCE</scope>
    <source>
        <strain evidence="11">Cailab_2023a</strain>
    </source>
</reference>
<keyword evidence="5" id="KW-0949">S-adenosyl-L-methionine</keyword>
<comment type="subcellular location">
    <subcellularLocation>
        <location evidence="1">Chromosome</location>
    </subcellularLocation>
</comment>
<dbReference type="SMART" id="SM00508">
    <property type="entry name" value="PostSET"/>
    <property type="match status" value="1"/>
</dbReference>
<dbReference type="GO" id="GO:0042054">
    <property type="term" value="F:histone methyltransferase activity"/>
    <property type="evidence" value="ECO:0007669"/>
    <property type="project" value="InterPro"/>
</dbReference>
<organism evidence="11">
    <name type="scientific">Menopon gallinae</name>
    <name type="common">poultry shaft louse</name>
    <dbReference type="NCBI Taxonomy" id="328185"/>
    <lineage>
        <taxon>Eukaryota</taxon>
        <taxon>Metazoa</taxon>
        <taxon>Ecdysozoa</taxon>
        <taxon>Arthropoda</taxon>
        <taxon>Hexapoda</taxon>
        <taxon>Insecta</taxon>
        <taxon>Pterygota</taxon>
        <taxon>Neoptera</taxon>
        <taxon>Paraneoptera</taxon>
        <taxon>Psocodea</taxon>
        <taxon>Troctomorpha</taxon>
        <taxon>Phthiraptera</taxon>
        <taxon>Amblycera</taxon>
        <taxon>Menoponidae</taxon>
        <taxon>Menopon</taxon>
    </lineage>
</organism>
<evidence type="ECO:0000259" key="9">
    <source>
        <dbReference type="PROSITE" id="PS50867"/>
    </source>
</evidence>
<dbReference type="GO" id="GO:0008270">
    <property type="term" value="F:zinc ion binding"/>
    <property type="evidence" value="ECO:0007669"/>
    <property type="project" value="InterPro"/>
</dbReference>
<evidence type="ECO:0000259" key="10">
    <source>
        <dbReference type="PROSITE" id="PS50868"/>
    </source>
</evidence>
<evidence type="ECO:0000256" key="5">
    <source>
        <dbReference type="ARBA" id="ARBA00022691"/>
    </source>
</evidence>
<dbReference type="PROSITE" id="PS50280">
    <property type="entry name" value="SET"/>
    <property type="match status" value="1"/>
</dbReference>
<dbReference type="InterPro" id="IPR046341">
    <property type="entry name" value="SET_dom_sf"/>
</dbReference>
<dbReference type="SUPFAM" id="SSF82199">
    <property type="entry name" value="SET domain"/>
    <property type="match status" value="1"/>
</dbReference>